<gene>
    <name evidence="2" type="ORF">SAMEA1982600_04281</name>
</gene>
<dbReference type="EMBL" id="FKBS01000025">
    <property type="protein sequence ID" value="SAI51308.1"/>
    <property type="molecule type" value="Genomic_DNA"/>
</dbReference>
<name>A0A157R041_9BORD</name>
<proteinExistence type="predicted"/>
<feature type="transmembrane region" description="Helical" evidence="1">
    <location>
        <begin position="60"/>
        <end position="79"/>
    </location>
</feature>
<reference evidence="2 3" key="1">
    <citation type="submission" date="2016-03" db="EMBL/GenBank/DDBJ databases">
        <authorList>
            <consortium name="Pathogen Informatics"/>
        </authorList>
    </citation>
    <scope>NUCLEOTIDE SEQUENCE [LARGE SCALE GENOMIC DNA]</scope>
    <source>
        <strain evidence="2 3">NCTC13364</strain>
    </source>
</reference>
<dbReference type="AlphaFoldDB" id="A0A157R041"/>
<organism evidence="2 3">
    <name type="scientific">Bordetella ansorpii</name>
    <dbReference type="NCBI Taxonomy" id="288768"/>
    <lineage>
        <taxon>Bacteria</taxon>
        <taxon>Pseudomonadati</taxon>
        <taxon>Pseudomonadota</taxon>
        <taxon>Betaproteobacteria</taxon>
        <taxon>Burkholderiales</taxon>
        <taxon>Alcaligenaceae</taxon>
        <taxon>Bordetella</taxon>
    </lineage>
</organism>
<feature type="transmembrane region" description="Helical" evidence="1">
    <location>
        <begin position="157"/>
        <end position="178"/>
    </location>
</feature>
<feature type="transmembrane region" description="Helical" evidence="1">
    <location>
        <begin position="190"/>
        <end position="211"/>
    </location>
</feature>
<evidence type="ECO:0000313" key="3">
    <source>
        <dbReference type="Proteomes" id="UP000077037"/>
    </source>
</evidence>
<dbReference type="Pfam" id="PF06532">
    <property type="entry name" value="NrsF"/>
    <property type="match status" value="1"/>
</dbReference>
<dbReference type="OrthoDB" id="6059252at2"/>
<dbReference type="Proteomes" id="UP000077037">
    <property type="component" value="Unassembled WGS sequence"/>
</dbReference>
<keyword evidence="1" id="KW-0812">Transmembrane</keyword>
<feature type="transmembrane region" description="Helical" evidence="1">
    <location>
        <begin position="127"/>
        <end position="145"/>
    </location>
</feature>
<feature type="transmembrane region" description="Helical" evidence="1">
    <location>
        <begin position="91"/>
        <end position="112"/>
    </location>
</feature>
<dbReference type="RefSeq" id="WP_066418732.1">
    <property type="nucleotide sequence ID" value="NZ_FKBS01000025.1"/>
</dbReference>
<sequence>MQTQDLISRLATDLAPVSPNAVSRALNRALVLGLAGNTAVLAGVYGIGSDMPEQMLTAGFWIKLAFPLGTIAAALTLADRLARPGYPSRRAWLKALAPVAAMLAVTVALKMATPAELRLRLPLGETGIGGLAGIVLLSLPALAAAMHAMKRLAPTRLALTGAGIGLLAGAQGVFVYTLFRPASPWFMVDAWHVCAIPAVMAIGTILAPRILRW</sequence>
<accession>A0A157R041</accession>
<keyword evidence="1" id="KW-1133">Transmembrane helix</keyword>
<protein>
    <submittedName>
        <fullName evidence="2">Protein of uncharacterized function (DUF1109)</fullName>
    </submittedName>
</protein>
<evidence type="ECO:0000313" key="2">
    <source>
        <dbReference type="EMBL" id="SAI51308.1"/>
    </source>
</evidence>
<evidence type="ECO:0000256" key="1">
    <source>
        <dbReference type="SAM" id="Phobius"/>
    </source>
</evidence>
<dbReference type="InterPro" id="IPR009495">
    <property type="entry name" value="NrsF"/>
</dbReference>
<keyword evidence="1" id="KW-0472">Membrane</keyword>
<feature type="transmembrane region" description="Helical" evidence="1">
    <location>
        <begin position="29"/>
        <end position="48"/>
    </location>
</feature>